<reference evidence="1" key="1">
    <citation type="submission" date="2023-06" db="EMBL/GenBank/DDBJ databases">
        <authorList>
            <consortium name="Lawrence Berkeley National Laboratory"/>
            <person name="Ahrendt S."/>
            <person name="Sahu N."/>
            <person name="Indic B."/>
            <person name="Wong-Bajracharya J."/>
            <person name="Merenyi Z."/>
            <person name="Ke H.-M."/>
            <person name="Monk M."/>
            <person name="Kocsube S."/>
            <person name="Drula E."/>
            <person name="Lipzen A."/>
            <person name="Balint B."/>
            <person name="Henrissat B."/>
            <person name="Andreopoulos B."/>
            <person name="Martin F.M."/>
            <person name="Harder C.B."/>
            <person name="Rigling D."/>
            <person name="Ford K.L."/>
            <person name="Foster G.D."/>
            <person name="Pangilinan J."/>
            <person name="Papanicolaou A."/>
            <person name="Barry K."/>
            <person name="LaButti K."/>
            <person name="Viragh M."/>
            <person name="Koriabine M."/>
            <person name="Yan M."/>
            <person name="Riley R."/>
            <person name="Champramary S."/>
            <person name="Plett K.L."/>
            <person name="Tsai I.J."/>
            <person name="Slot J."/>
            <person name="Sipos G."/>
            <person name="Plett J."/>
            <person name="Nagy L.G."/>
            <person name="Grigoriev I.V."/>
        </authorList>
    </citation>
    <scope>NUCLEOTIDE SEQUENCE</scope>
    <source>
        <strain evidence="1">FPL87.14</strain>
    </source>
</reference>
<name>A0AA39MMD5_9AGAR</name>
<gene>
    <name evidence="1" type="ORF">EV421DRAFT_1737494</name>
</gene>
<keyword evidence="2" id="KW-1185">Reference proteome</keyword>
<evidence type="ECO:0000313" key="2">
    <source>
        <dbReference type="Proteomes" id="UP001175226"/>
    </source>
</evidence>
<dbReference type="EMBL" id="JAUEPT010000035">
    <property type="protein sequence ID" value="KAK0440116.1"/>
    <property type="molecule type" value="Genomic_DNA"/>
</dbReference>
<organism evidence="1 2">
    <name type="scientific">Armillaria borealis</name>
    <dbReference type="NCBI Taxonomy" id="47425"/>
    <lineage>
        <taxon>Eukaryota</taxon>
        <taxon>Fungi</taxon>
        <taxon>Dikarya</taxon>
        <taxon>Basidiomycota</taxon>
        <taxon>Agaricomycotina</taxon>
        <taxon>Agaricomycetes</taxon>
        <taxon>Agaricomycetidae</taxon>
        <taxon>Agaricales</taxon>
        <taxon>Marasmiineae</taxon>
        <taxon>Physalacriaceae</taxon>
        <taxon>Armillaria</taxon>
    </lineage>
</organism>
<dbReference type="Proteomes" id="UP001175226">
    <property type="component" value="Unassembled WGS sequence"/>
</dbReference>
<comment type="caution">
    <text evidence="1">The sequence shown here is derived from an EMBL/GenBank/DDBJ whole genome shotgun (WGS) entry which is preliminary data.</text>
</comment>
<proteinExistence type="predicted"/>
<accession>A0AA39MMD5</accession>
<protein>
    <submittedName>
        <fullName evidence="1">Uncharacterized protein</fullName>
    </submittedName>
</protein>
<sequence>MLEDVASLPKAPSQNGDIAAFLISNDGAFVNIVKVNLWSWTDVVALIYQRSMTIAVEEKNEACTTIQRLWHPTQVPSSEKRVDGAGIADEKGNVMAALFQPTRITPSPCIAGGFFHDFLNERTRQQYFLCSLKIVSSGKEAQLTTLPRYHVRGHLDNLWQIDFLAFTSLPLEDITFPTTMSFHQWLRLCSYPYLKSLIVVEMHNFAAFGAYAVARGPPLQNLSLPYANFNVYSMFLKSVARGANRSTCARSLGSLEIKR</sequence>
<evidence type="ECO:0000313" key="1">
    <source>
        <dbReference type="EMBL" id="KAK0440116.1"/>
    </source>
</evidence>
<dbReference type="AlphaFoldDB" id="A0AA39MMD5"/>